<accession>A0A0X3NZP3</accession>
<gene>
    <name evidence="5" type="primary">NOC2L</name>
    <name evidence="5" type="ORF">TR158560</name>
</gene>
<dbReference type="GO" id="GO:0000122">
    <property type="term" value="P:negative regulation of transcription by RNA polymerase II"/>
    <property type="evidence" value="ECO:0007669"/>
    <property type="project" value="TreeGrafter"/>
</dbReference>
<evidence type="ECO:0000256" key="3">
    <source>
        <dbReference type="ARBA" id="ARBA00023242"/>
    </source>
</evidence>
<protein>
    <submittedName>
        <fullName evidence="5">Nucleolar complex protein 2 homolog</fullName>
    </submittedName>
</protein>
<dbReference type="PANTHER" id="PTHR12687:SF4">
    <property type="entry name" value="NUCLEOLAR COMPLEX PROTEIN 2 HOMOLOG"/>
    <property type="match status" value="1"/>
</dbReference>
<evidence type="ECO:0000256" key="2">
    <source>
        <dbReference type="ARBA" id="ARBA00005907"/>
    </source>
</evidence>
<comment type="subcellular location">
    <subcellularLocation>
        <location evidence="1">Nucleus</location>
    </subcellularLocation>
</comment>
<organism evidence="5">
    <name type="scientific">Schistocephalus solidus</name>
    <name type="common">Tapeworm</name>
    <dbReference type="NCBI Taxonomy" id="70667"/>
    <lineage>
        <taxon>Eukaryota</taxon>
        <taxon>Metazoa</taxon>
        <taxon>Spiralia</taxon>
        <taxon>Lophotrochozoa</taxon>
        <taxon>Platyhelminthes</taxon>
        <taxon>Cestoda</taxon>
        <taxon>Eucestoda</taxon>
        <taxon>Diphyllobothriidea</taxon>
        <taxon>Diphyllobothriidae</taxon>
        <taxon>Schistocephalus</taxon>
    </lineage>
</organism>
<dbReference type="AlphaFoldDB" id="A0A0X3NZP3"/>
<evidence type="ECO:0000313" key="5">
    <source>
        <dbReference type="EMBL" id="JAP45048.1"/>
    </source>
</evidence>
<feature type="region of interest" description="Disordered" evidence="4">
    <location>
        <begin position="408"/>
        <end position="442"/>
    </location>
</feature>
<name>A0A0X3NZP3_SCHSO</name>
<dbReference type="GO" id="GO:0005654">
    <property type="term" value="C:nucleoplasm"/>
    <property type="evidence" value="ECO:0007669"/>
    <property type="project" value="TreeGrafter"/>
</dbReference>
<dbReference type="EMBL" id="GEEE01018177">
    <property type="protein sequence ID" value="JAP45048.1"/>
    <property type="molecule type" value="Transcribed_RNA"/>
</dbReference>
<feature type="compositionally biased region" description="Basic and acidic residues" evidence="4">
    <location>
        <begin position="421"/>
        <end position="442"/>
    </location>
</feature>
<keyword evidence="3" id="KW-0539">Nucleus</keyword>
<sequence length="442" mass="49921">MGQLKAMLEESILDLRKILNHIGKFSKYPKLLQSLLKKMCVVWSQDDDSRRVLALIILMKAVKKNPDYFSSCSRGMYLVYVKSSKFIYGSNIGKNNFMKNGLLELYSLDLNEAYKHAFVFIRQLAITVRKAFLRASKEDTRAVYNWQFICSLRFWSEFVSRNANSSELVRTLVHPLVQVILGTVSLSPGSRWIALRFHCVECLHILAGVVQLRNRFSDDGEPAAGTAGASSFGTSLVPSLPLLLDVFRLFDFNKRSSMASSAPMDLRLMLHFSPSQRRETACLDAVCSWLHDFLTESLTLYAGSVAFPEYSLPAVTEMRAFLKTCRVANFTRNFKVLVKKVKEHADFVKKRRSCVKNLTDSQAITAVEAGLTTASDSPLFAYYAIHRKARVLELTALAERFKNEDTALDAEDHKSAKKTKERLQKKSSADARIHEGRRGGGE</sequence>
<dbReference type="Pfam" id="PF03715">
    <property type="entry name" value="Noc2"/>
    <property type="match status" value="2"/>
</dbReference>
<dbReference type="GO" id="GO:0005730">
    <property type="term" value="C:nucleolus"/>
    <property type="evidence" value="ECO:0007669"/>
    <property type="project" value="TreeGrafter"/>
</dbReference>
<reference evidence="5" key="1">
    <citation type="submission" date="2016-01" db="EMBL/GenBank/DDBJ databases">
        <title>Reference transcriptome for the parasite Schistocephalus solidus: insights into the molecular evolution of parasitism.</title>
        <authorList>
            <person name="Hebert F.O."/>
            <person name="Grambauer S."/>
            <person name="Barber I."/>
            <person name="Landry C.R."/>
            <person name="Aubin-Horth N."/>
        </authorList>
    </citation>
    <scope>NUCLEOTIDE SEQUENCE</scope>
</reference>
<dbReference type="GO" id="GO:0030690">
    <property type="term" value="C:Noc1p-Noc2p complex"/>
    <property type="evidence" value="ECO:0007669"/>
    <property type="project" value="TreeGrafter"/>
</dbReference>
<proteinExistence type="inferred from homology"/>
<dbReference type="InterPro" id="IPR005343">
    <property type="entry name" value="Noc2"/>
</dbReference>
<dbReference type="GO" id="GO:0003714">
    <property type="term" value="F:transcription corepressor activity"/>
    <property type="evidence" value="ECO:0007669"/>
    <property type="project" value="TreeGrafter"/>
</dbReference>
<dbReference type="GO" id="GO:0042273">
    <property type="term" value="P:ribosomal large subunit biogenesis"/>
    <property type="evidence" value="ECO:0007669"/>
    <property type="project" value="TreeGrafter"/>
</dbReference>
<dbReference type="GO" id="GO:0042393">
    <property type="term" value="F:histone binding"/>
    <property type="evidence" value="ECO:0007669"/>
    <property type="project" value="TreeGrafter"/>
</dbReference>
<evidence type="ECO:0000256" key="1">
    <source>
        <dbReference type="ARBA" id="ARBA00004123"/>
    </source>
</evidence>
<evidence type="ECO:0000256" key="4">
    <source>
        <dbReference type="SAM" id="MobiDB-lite"/>
    </source>
</evidence>
<dbReference type="GO" id="GO:0030691">
    <property type="term" value="C:Noc2p-Noc3p complex"/>
    <property type="evidence" value="ECO:0007669"/>
    <property type="project" value="TreeGrafter"/>
</dbReference>
<comment type="similarity">
    <text evidence="2">Belongs to the NOC2 family.</text>
</comment>
<dbReference type="PANTHER" id="PTHR12687">
    <property type="entry name" value="NUCLEOLAR COMPLEX 2 AND RAD4-RELATED"/>
    <property type="match status" value="1"/>
</dbReference>